<dbReference type="OrthoDB" id="423741at2759"/>
<evidence type="ECO:0008006" key="4">
    <source>
        <dbReference type="Google" id="ProtNLM"/>
    </source>
</evidence>
<dbReference type="EMBL" id="CAJNDS010000180">
    <property type="protein sequence ID" value="CAE7023061.1"/>
    <property type="molecule type" value="Genomic_DNA"/>
</dbReference>
<dbReference type="AlphaFoldDB" id="A0A812I7Z0"/>
<dbReference type="Proteomes" id="UP000604046">
    <property type="component" value="Unassembled WGS sequence"/>
</dbReference>
<proteinExistence type="predicted"/>
<protein>
    <recommendedName>
        <fullName evidence="4">EF-hand domain-containing protein</fullName>
    </recommendedName>
</protein>
<keyword evidence="3" id="KW-1185">Reference proteome</keyword>
<evidence type="ECO:0000256" key="1">
    <source>
        <dbReference type="SAM" id="MobiDB-lite"/>
    </source>
</evidence>
<reference evidence="2" key="1">
    <citation type="submission" date="2021-02" db="EMBL/GenBank/DDBJ databases">
        <authorList>
            <person name="Dougan E. K."/>
            <person name="Rhodes N."/>
            <person name="Thang M."/>
            <person name="Chan C."/>
        </authorList>
    </citation>
    <scope>NUCLEOTIDE SEQUENCE</scope>
</reference>
<accession>A0A812I7Z0</accession>
<feature type="region of interest" description="Disordered" evidence="1">
    <location>
        <begin position="1"/>
        <end position="87"/>
    </location>
</feature>
<comment type="caution">
    <text evidence="2">The sequence shown here is derived from an EMBL/GenBank/DDBJ whole genome shotgun (WGS) entry which is preliminary data.</text>
</comment>
<feature type="compositionally biased region" description="Polar residues" evidence="1">
    <location>
        <begin position="1"/>
        <end position="18"/>
    </location>
</feature>
<organism evidence="2 3">
    <name type="scientific">Symbiodinium natans</name>
    <dbReference type="NCBI Taxonomy" id="878477"/>
    <lineage>
        <taxon>Eukaryota</taxon>
        <taxon>Sar</taxon>
        <taxon>Alveolata</taxon>
        <taxon>Dinophyceae</taxon>
        <taxon>Suessiales</taxon>
        <taxon>Symbiodiniaceae</taxon>
        <taxon>Symbiodinium</taxon>
    </lineage>
</organism>
<gene>
    <name evidence="2" type="ORF">SNAT2548_LOCUS2984</name>
</gene>
<name>A0A812I7Z0_9DINO</name>
<sequence length="714" mass="80427">MATQSERSLAAETPTQETFPEPLSPREARPSTSTGPIRAPLSPSGRSLRSGTPGTPRPGSTAGSTRRKAATLGADQLTRPGTSAGVSLPAVKSRNAAQTIAVMETGDLLAGEDKLENKRRFSFAEDSLDQVATAIREEKPELDWLQDCWKKVLVGTPASECKTLLMRSLHTWVEVYNRWQALGGWVPGQAPTYLDAYEFQEAVGVPMMKALEWVKLFDPGAHAKLQQTRAAAEYRKVKVSMPSFFTAAVFLSSSISKRQKIRFLLGVFDENDSRTFEVSEFTAMIASFFHGIACAFNLQSSLPKDARRQNLYKQLFERIVESAKTRSTSEEVHSMLSQGSVQFPAIEDWFLGLSGDPLSAPFALFLERFSVRGLDDDPEVFEDEERKFRLSHSAPVNPPMETAASLDSSFLRRSQMKVVRDLFYHCSSTRHFAISHAEAEQVVRTSIEPEFWIKMLSRSLEDLEAMRQDGVKFNIGVFFKKLCPRATSRHLRMFQTWLKELEQLEGLGASVEETQRLLDSFQYTLSRPVLPAAIRQELMADYGNAEMREMAARKMSILDTFDEGVMMSKDDFIFAICPKEYRPKVGNPIVEKVVRQFLTMELARLEELHSQKKMLFVGQAQSSRRPPLKSFLKQEVPESTWTLWNQAFDLLDVDGKDLLTMKKLVSSNQVPLDVCRFLRKAIVDDTVGEEGGFSKAAFLRKMVEICGFRCRAFS</sequence>
<evidence type="ECO:0000313" key="2">
    <source>
        <dbReference type="EMBL" id="CAE7023061.1"/>
    </source>
</evidence>
<feature type="compositionally biased region" description="Polar residues" evidence="1">
    <location>
        <begin position="44"/>
        <end position="53"/>
    </location>
</feature>
<evidence type="ECO:0000313" key="3">
    <source>
        <dbReference type="Proteomes" id="UP000604046"/>
    </source>
</evidence>